<dbReference type="OrthoDB" id="2520148at2759"/>
<evidence type="ECO:0000313" key="1">
    <source>
        <dbReference type="EMBL" id="GEM12484.1"/>
    </source>
</evidence>
<name>A0A511KSH8_RHOTO</name>
<dbReference type="EMBL" id="BJWK01000021">
    <property type="protein sequence ID" value="GEM12484.1"/>
    <property type="molecule type" value="Genomic_DNA"/>
</dbReference>
<dbReference type="Proteomes" id="UP000321518">
    <property type="component" value="Unassembled WGS sequence"/>
</dbReference>
<dbReference type="AlphaFoldDB" id="A0A511KSH8"/>
<proteinExistence type="predicted"/>
<organism evidence="1 2">
    <name type="scientific">Rhodotorula toruloides</name>
    <name type="common">Yeast</name>
    <name type="synonym">Rhodosporidium toruloides</name>
    <dbReference type="NCBI Taxonomy" id="5286"/>
    <lineage>
        <taxon>Eukaryota</taxon>
        <taxon>Fungi</taxon>
        <taxon>Dikarya</taxon>
        <taxon>Basidiomycota</taxon>
        <taxon>Pucciniomycotina</taxon>
        <taxon>Microbotryomycetes</taxon>
        <taxon>Sporidiobolales</taxon>
        <taxon>Sporidiobolaceae</taxon>
        <taxon>Rhodotorula</taxon>
    </lineage>
</organism>
<sequence>MAHLAAHPTPADDLPLFARGSPPAQLRTVPFLDSNAPFPALSSVEVDADLLVRAMGAHCFLQWVIKRAEDFSQPIGTLWHRWAPQMWDFTNTTIRRLTSDVFSARGVMEISKVSFRSLAFRVEVSTWLTLDVVRASAPRFFPSPTRTTDKNRQAFRTL</sequence>
<protein>
    <submittedName>
        <fullName evidence="1">Uncharacterized protein</fullName>
    </submittedName>
</protein>
<gene>
    <name evidence="1" type="ORF">Rt10032_c21g6501</name>
</gene>
<comment type="caution">
    <text evidence="1">The sequence shown here is derived from an EMBL/GenBank/DDBJ whole genome shotgun (WGS) entry which is preliminary data.</text>
</comment>
<evidence type="ECO:0000313" key="2">
    <source>
        <dbReference type="Proteomes" id="UP000321518"/>
    </source>
</evidence>
<reference evidence="1 2" key="1">
    <citation type="submission" date="2019-07" db="EMBL/GenBank/DDBJ databases">
        <title>Rhodotorula toruloides NBRC10032 genome sequencing.</title>
        <authorList>
            <person name="Shida Y."/>
            <person name="Takaku H."/>
            <person name="Ogasawara W."/>
            <person name="Mori K."/>
        </authorList>
    </citation>
    <scope>NUCLEOTIDE SEQUENCE [LARGE SCALE GENOMIC DNA]</scope>
    <source>
        <strain evidence="1 2">NBRC10032</strain>
    </source>
</reference>
<accession>A0A511KSH8</accession>